<evidence type="ECO:0000259" key="9">
    <source>
        <dbReference type="PROSITE" id="PS50113"/>
    </source>
</evidence>
<dbReference type="Pfam" id="PF02518">
    <property type="entry name" value="HATPase_c"/>
    <property type="match status" value="1"/>
</dbReference>
<dbReference type="InterPro" id="IPR036097">
    <property type="entry name" value="HisK_dim/P_sf"/>
</dbReference>
<dbReference type="PROSITE" id="PS50113">
    <property type="entry name" value="PAC"/>
    <property type="match status" value="2"/>
</dbReference>
<dbReference type="Pfam" id="PF08448">
    <property type="entry name" value="PAS_4"/>
    <property type="match status" value="1"/>
</dbReference>
<dbReference type="AlphaFoldDB" id="A0A8J7V181"/>
<comment type="caution">
    <text evidence="10">The sequence shown here is derived from an EMBL/GenBank/DDBJ whole genome shotgun (WGS) entry which is preliminary data.</text>
</comment>
<dbReference type="Gene3D" id="3.30.565.10">
    <property type="entry name" value="Histidine kinase-like ATPase, C-terminal domain"/>
    <property type="match status" value="1"/>
</dbReference>
<protein>
    <recommendedName>
        <fullName evidence="2">histidine kinase</fullName>
        <ecNumber evidence="2">2.7.13.3</ecNumber>
    </recommendedName>
</protein>
<dbReference type="InterPro" id="IPR035965">
    <property type="entry name" value="PAS-like_dom_sf"/>
</dbReference>
<dbReference type="InterPro" id="IPR000014">
    <property type="entry name" value="PAS"/>
</dbReference>
<dbReference type="InterPro" id="IPR001610">
    <property type="entry name" value="PAC"/>
</dbReference>
<dbReference type="Proteomes" id="UP000672602">
    <property type="component" value="Unassembled WGS sequence"/>
</dbReference>
<dbReference type="SMART" id="SM00091">
    <property type="entry name" value="PAS"/>
    <property type="match status" value="2"/>
</dbReference>
<gene>
    <name evidence="10" type="ORF">KAJ83_03455</name>
</gene>
<dbReference type="Gene3D" id="1.10.287.130">
    <property type="match status" value="1"/>
</dbReference>
<dbReference type="InterPro" id="IPR036890">
    <property type="entry name" value="HATPase_C_sf"/>
</dbReference>
<dbReference type="SMART" id="SM00388">
    <property type="entry name" value="HisKA"/>
    <property type="match status" value="1"/>
</dbReference>
<proteinExistence type="predicted"/>
<dbReference type="InterPro" id="IPR000700">
    <property type="entry name" value="PAS-assoc_C"/>
</dbReference>
<evidence type="ECO:0000313" key="10">
    <source>
        <dbReference type="EMBL" id="MBP5856050.1"/>
    </source>
</evidence>
<dbReference type="RefSeq" id="WP_210680601.1">
    <property type="nucleotide sequence ID" value="NZ_JAGMWN010000001.1"/>
</dbReference>
<feature type="domain" description="PAC" evidence="9">
    <location>
        <begin position="208"/>
        <end position="261"/>
    </location>
</feature>
<organism evidence="10 11">
    <name type="scientific">Marivibrio halodurans</name>
    <dbReference type="NCBI Taxonomy" id="2039722"/>
    <lineage>
        <taxon>Bacteria</taxon>
        <taxon>Pseudomonadati</taxon>
        <taxon>Pseudomonadota</taxon>
        <taxon>Alphaproteobacteria</taxon>
        <taxon>Rhodospirillales</taxon>
        <taxon>Rhodospirillaceae</taxon>
        <taxon>Marivibrio</taxon>
    </lineage>
</organism>
<feature type="domain" description="PAS" evidence="8">
    <location>
        <begin position="133"/>
        <end position="176"/>
    </location>
</feature>
<feature type="domain" description="PAS" evidence="8">
    <location>
        <begin position="12"/>
        <end position="55"/>
    </location>
</feature>
<dbReference type="SUPFAM" id="SSF47384">
    <property type="entry name" value="Homodimeric domain of signal transducing histidine kinase"/>
    <property type="match status" value="1"/>
</dbReference>
<accession>A0A8J7V181</accession>
<dbReference type="CDD" id="cd00082">
    <property type="entry name" value="HisKA"/>
    <property type="match status" value="1"/>
</dbReference>
<dbReference type="InterPro" id="IPR005467">
    <property type="entry name" value="His_kinase_dom"/>
</dbReference>
<dbReference type="Gene3D" id="3.30.450.20">
    <property type="entry name" value="PAS domain"/>
    <property type="match status" value="2"/>
</dbReference>
<dbReference type="PANTHER" id="PTHR43711">
    <property type="entry name" value="TWO-COMPONENT HISTIDINE KINASE"/>
    <property type="match status" value="1"/>
</dbReference>
<dbReference type="PROSITE" id="PS50109">
    <property type="entry name" value="HIS_KIN"/>
    <property type="match status" value="1"/>
</dbReference>
<dbReference type="NCBIfam" id="TIGR00229">
    <property type="entry name" value="sensory_box"/>
    <property type="match status" value="2"/>
</dbReference>
<dbReference type="SUPFAM" id="SSF55785">
    <property type="entry name" value="PYP-like sensor domain (PAS domain)"/>
    <property type="match status" value="2"/>
</dbReference>
<dbReference type="InterPro" id="IPR004358">
    <property type="entry name" value="Sig_transdc_His_kin-like_C"/>
</dbReference>
<feature type="domain" description="Histidine kinase" evidence="7">
    <location>
        <begin position="279"/>
        <end position="499"/>
    </location>
</feature>
<dbReference type="Pfam" id="PF00989">
    <property type="entry name" value="PAS"/>
    <property type="match status" value="1"/>
</dbReference>
<evidence type="ECO:0000259" key="7">
    <source>
        <dbReference type="PROSITE" id="PS50109"/>
    </source>
</evidence>
<keyword evidence="3" id="KW-0597">Phosphoprotein</keyword>
<keyword evidence="4" id="KW-0808">Transferase</keyword>
<evidence type="ECO:0000256" key="2">
    <source>
        <dbReference type="ARBA" id="ARBA00012438"/>
    </source>
</evidence>
<feature type="domain" description="PAC" evidence="9">
    <location>
        <begin position="87"/>
        <end position="139"/>
    </location>
</feature>
<dbReference type="InterPro" id="IPR003661">
    <property type="entry name" value="HisK_dim/P_dom"/>
</dbReference>
<dbReference type="SMART" id="SM00387">
    <property type="entry name" value="HATPase_c"/>
    <property type="match status" value="1"/>
</dbReference>
<dbReference type="Pfam" id="PF00512">
    <property type="entry name" value="HisKA"/>
    <property type="match status" value="1"/>
</dbReference>
<dbReference type="CDD" id="cd00075">
    <property type="entry name" value="HATPase"/>
    <property type="match status" value="1"/>
</dbReference>
<sequence length="502" mass="55778">MSQLVAKAKGWTIETYREVIDNAGVGLFQTRLDGTYVFANDTLARMLGYLDADALFRDNPKVGDRFYANRTQRDEFQALMAQDGHVRDYLIQCRKIDGTGFWVSETSNAMHDVHGTLIGYVGALIDVTARVQAEDSFAQLFDNMTEGVCRTTPDGRLVRANPALVRLMGFETERALIESISDLGQQVYVDPSRRQTLVQLMTARGEVAGFESEVHRVGTGETIWISETLRVLRDEHGVIRYYEGTVRDITEQRASYEQLRIAKEAAENGHRSKARFLANISHELRTPLNSIIGFSEVMRTELFGALGSEKYRGYIEDMHNSASMLLRLIDDILEIAKQEAGQTALSPESIELPDALDRAIRVLRPRAEARGVILGYMAPPPAVTFNADPNRLNQILVNLAGNAIKFNQPGGHVRFAGHVHDDRLEIKVIDDGPGIDPRDVERLFQPFERSRDAQARAVEGTGLGLPLARDLARLHGGDVLLTGELGKGTTATVILPLPKRTL</sequence>
<keyword evidence="5 10" id="KW-0418">Kinase</keyword>
<name>A0A8J7V181_9PROT</name>
<dbReference type="InterPro" id="IPR050736">
    <property type="entry name" value="Sensor_HK_Regulatory"/>
</dbReference>
<evidence type="ECO:0000256" key="1">
    <source>
        <dbReference type="ARBA" id="ARBA00000085"/>
    </source>
</evidence>
<comment type="catalytic activity">
    <reaction evidence="1">
        <text>ATP + protein L-histidine = ADP + protein N-phospho-L-histidine.</text>
        <dbReference type="EC" id="2.7.13.3"/>
    </reaction>
</comment>
<reference evidence="10" key="1">
    <citation type="submission" date="2021-04" db="EMBL/GenBank/DDBJ databases">
        <authorList>
            <person name="Zhang D.-C."/>
        </authorList>
    </citation>
    <scope>NUCLEOTIDE SEQUENCE</scope>
    <source>
        <strain evidence="10">CGMCC 1.15697</strain>
    </source>
</reference>
<keyword evidence="6" id="KW-0902">Two-component regulatory system</keyword>
<dbReference type="InterPro" id="IPR003594">
    <property type="entry name" value="HATPase_dom"/>
</dbReference>
<dbReference type="PANTHER" id="PTHR43711:SF1">
    <property type="entry name" value="HISTIDINE KINASE 1"/>
    <property type="match status" value="1"/>
</dbReference>
<dbReference type="CDD" id="cd00130">
    <property type="entry name" value="PAS"/>
    <property type="match status" value="2"/>
</dbReference>
<dbReference type="EC" id="2.7.13.3" evidence="2"/>
<dbReference type="InterPro" id="IPR013767">
    <property type="entry name" value="PAS_fold"/>
</dbReference>
<dbReference type="SMART" id="SM00086">
    <property type="entry name" value="PAC"/>
    <property type="match status" value="2"/>
</dbReference>
<evidence type="ECO:0000259" key="8">
    <source>
        <dbReference type="PROSITE" id="PS50112"/>
    </source>
</evidence>
<keyword evidence="11" id="KW-1185">Reference proteome</keyword>
<dbReference type="SUPFAM" id="SSF55874">
    <property type="entry name" value="ATPase domain of HSP90 chaperone/DNA topoisomerase II/histidine kinase"/>
    <property type="match status" value="1"/>
</dbReference>
<dbReference type="EMBL" id="JAGMWN010000001">
    <property type="protein sequence ID" value="MBP5856050.1"/>
    <property type="molecule type" value="Genomic_DNA"/>
</dbReference>
<dbReference type="InterPro" id="IPR013656">
    <property type="entry name" value="PAS_4"/>
</dbReference>
<dbReference type="GO" id="GO:0006355">
    <property type="term" value="P:regulation of DNA-templated transcription"/>
    <property type="evidence" value="ECO:0007669"/>
    <property type="project" value="InterPro"/>
</dbReference>
<evidence type="ECO:0000256" key="4">
    <source>
        <dbReference type="ARBA" id="ARBA00022679"/>
    </source>
</evidence>
<evidence type="ECO:0000256" key="6">
    <source>
        <dbReference type="ARBA" id="ARBA00023012"/>
    </source>
</evidence>
<evidence type="ECO:0000256" key="5">
    <source>
        <dbReference type="ARBA" id="ARBA00022777"/>
    </source>
</evidence>
<dbReference type="PROSITE" id="PS50112">
    <property type="entry name" value="PAS"/>
    <property type="match status" value="2"/>
</dbReference>
<dbReference type="GO" id="GO:0000155">
    <property type="term" value="F:phosphorelay sensor kinase activity"/>
    <property type="evidence" value="ECO:0007669"/>
    <property type="project" value="InterPro"/>
</dbReference>
<evidence type="ECO:0000256" key="3">
    <source>
        <dbReference type="ARBA" id="ARBA00022553"/>
    </source>
</evidence>
<evidence type="ECO:0000313" key="11">
    <source>
        <dbReference type="Proteomes" id="UP000672602"/>
    </source>
</evidence>
<dbReference type="PRINTS" id="PR00344">
    <property type="entry name" value="BCTRLSENSOR"/>
</dbReference>